<keyword evidence="1" id="KW-0175">Coiled coil</keyword>
<protein>
    <submittedName>
        <fullName evidence="3">Uncharacterized protein</fullName>
    </submittedName>
</protein>
<feature type="region of interest" description="Disordered" evidence="2">
    <location>
        <begin position="54"/>
        <end position="92"/>
    </location>
</feature>
<evidence type="ECO:0000256" key="2">
    <source>
        <dbReference type="SAM" id="MobiDB-lite"/>
    </source>
</evidence>
<dbReference type="Proteomes" id="UP001162131">
    <property type="component" value="Unassembled WGS sequence"/>
</dbReference>
<evidence type="ECO:0000256" key="1">
    <source>
        <dbReference type="SAM" id="Coils"/>
    </source>
</evidence>
<evidence type="ECO:0000313" key="4">
    <source>
        <dbReference type="Proteomes" id="UP001162131"/>
    </source>
</evidence>
<evidence type="ECO:0000313" key="3">
    <source>
        <dbReference type="EMBL" id="CAG9316424.1"/>
    </source>
</evidence>
<accession>A0AAU9IW85</accession>
<dbReference type="EMBL" id="CAJZBQ010000015">
    <property type="protein sequence ID" value="CAG9316424.1"/>
    <property type="molecule type" value="Genomic_DNA"/>
</dbReference>
<organism evidence="3 4">
    <name type="scientific">Blepharisma stoltei</name>
    <dbReference type="NCBI Taxonomy" id="1481888"/>
    <lineage>
        <taxon>Eukaryota</taxon>
        <taxon>Sar</taxon>
        <taxon>Alveolata</taxon>
        <taxon>Ciliophora</taxon>
        <taxon>Postciliodesmatophora</taxon>
        <taxon>Heterotrichea</taxon>
        <taxon>Heterotrichida</taxon>
        <taxon>Blepharismidae</taxon>
        <taxon>Blepharisma</taxon>
    </lineage>
</organism>
<sequence>MNYTTEYNRGYIGVVHPQLNSEPGEFRFGRKRFDVDKNAQSSHIVYNVRKPVITSEEPRNREQYIEDLPSNPQKDYEQPTQSSYQPRSSSIPKNYSQLYDEKLPNYKPKAGTVRNNDYQYEDQSPGYTKQQGFDRSFQEEATQYIDPAIEKPHQEPAPLSLAEKYTRELEILKEQLRQKDEILQSFQQRKSPAPNISQEEAYNRLNKGIYDKVRMEEQRKETTSNLDFQLSLKEQQKQIQILEREKEQARRLEELKKLRDDEAYEREQKIRRAKQYRENLEVQELLKNQLKGNGSVNKSYVEEVSQFEINRSDQSLSKIESPSFPRYAKKNPRTITFDPITGALRDTKSMPSPFRPKQHSEPPKSRQIPSEFISHPAFNDVKFTKASPKFIPSFPVTGTPNAILYKPEFQEDANKFFGIEERGKSRQDKSLADYGNMVLGRYPR</sequence>
<dbReference type="AlphaFoldDB" id="A0AAU9IW85"/>
<feature type="coiled-coil region" evidence="1">
    <location>
        <begin position="162"/>
        <end position="189"/>
    </location>
</feature>
<feature type="compositionally biased region" description="Polar residues" evidence="2">
    <location>
        <begin position="70"/>
        <end position="92"/>
    </location>
</feature>
<proteinExistence type="predicted"/>
<gene>
    <name evidence="3" type="ORF">BSTOLATCC_MIC15854</name>
</gene>
<feature type="region of interest" description="Disordered" evidence="2">
    <location>
        <begin position="341"/>
        <end position="369"/>
    </location>
</feature>
<reference evidence="3" key="1">
    <citation type="submission" date="2021-09" db="EMBL/GenBank/DDBJ databases">
        <authorList>
            <consortium name="AG Swart"/>
            <person name="Singh M."/>
            <person name="Singh A."/>
            <person name="Seah K."/>
            <person name="Emmerich C."/>
        </authorList>
    </citation>
    <scope>NUCLEOTIDE SEQUENCE</scope>
    <source>
        <strain evidence="3">ATCC30299</strain>
    </source>
</reference>
<name>A0AAU9IW85_9CILI</name>
<feature type="coiled-coil region" evidence="1">
    <location>
        <begin position="225"/>
        <end position="293"/>
    </location>
</feature>
<keyword evidence="4" id="KW-1185">Reference proteome</keyword>
<comment type="caution">
    <text evidence="3">The sequence shown here is derived from an EMBL/GenBank/DDBJ whole genome shotgun (WGS) entry which is preliminary data.</text>
</comment>